<keyword evidence="3" id="KW-1185">Reference proteome</keyword>
<dbReference type="Proteomes" id="UP000253324">
    <property type="component" value="Unassembled WGS sequence"/>
</dbReference>
<dbReference type="InterPro" id="IPR029024">
    <property type="entry name" value="TerB-like"/>
</dbReference>
<sequence length="285" mass="28485">MASSQSVLEQMLQAALQGGGLRAGSGTNTPSQPAPGGPGNLSDILGSLLGGSPAAGAGGATMGRSVPAGNGGLGDILGSLLGGAAVGNGASTGSVPTRSPQPQAQMPQKAGTNDLVRYGGMAVLGVLAYQTFKRYQAQQAGESGVKSPDAAAVVPPADNGFHPAQAPGGADALSGVFVKAMVAAAQADGVIDEDEQRNLAGRLDQLGISSADRRGLAEQLTTPVDLREILNAATSPEVALQIYMASVLAIAADTPAERNYLDGLARALKIDPRLKVQVEQTLGRA</sequence>
<accession>A0A368Z4C9</accession>
<evidence type="ECO:0000313" key="3">
    <source>
        <dbReference type="Proteomes" id="UP000253324"/>
    </source>
</evidence>
<dbReference type="CDD" id="cd07178">
    <property type="entry name" value="terB_like_YebE"/>
    <property type="match status" value="1"/>
</dbReference>
<dbReference type="RefSeq" id="WP_114427949.1">
    <property type="nucleotide sequence ID" value="NZ_QPJM01000001.1"/>
</dbReference>
<gene>
    <name evidence="2" type="ORF">C7476_10174</name>
</gene>
<feature type="region of interest" description="Disordered" evidence="1">
    <location>
        <begin position="89"/>
        <end position="108"/>
    </location>
</feature>
<dbReference type="SUPFAM" id="SSF158682">
    <property type="entry name" value="TerB-like"/>
    <property type="match status" value="1"/>
</dbReference>
<reference evidence="2 3" key="1">
    <citation type="submission" date="2018-07" db="EMBL/GenBank/DDBJ databases">
        <title>Genomic Encyclopedia of Type Strains, Phase III (KMG-III): the genomes of soil and plant-associated and newly described type strains.</title>
        <authorList>
            <person name="Whitman W."/>
        </authorList>
    </citation>
    <scope>NUCLEOTIDE SEQUENCE [LARGE SCALE GENOMIC DNA]</scope>
    <source>
        <strain evidence="2 3">31-25a</strain>
    </source>
</reference>
<feature type="region of interest" description="Disordered" evidence="1">
    <location>
        <begin position="18"/>
        <end position="47"/>
    </location>
</feature>
<dbReference type="Gene3D" id="1.10.3680.10">
    <property type="entry name" value="TerB-like"/>
    <property type="match status" value="1"/>
</dbReference>
<dbReference type="AlphaFoldDB" id="A0A368Z4C9"/>
<organism evidence="2 3">
    <name type="scientific">Phyllobacterium bourgognense</name>
    <dbReference type="NCBI Taxonomy" id="314236"/>
    <lineage>
        <taxon>Bacteria</taxon>
        <taxon>Pseudomonadati</taxon>
        <taxon>Pseudomonadota</taxon>
        <taxon>Alphaproteobacteria</taxon>
        <taxon>Hyphomicrobiales</taxon>
        <taxon>Phyllobacteriaceae</taxon>
        <taxon>Phyllobacterium</taxon>
    </lineage>
</organism>
<comment type="caution">
    <text evidence="2">The sequence shown here is derived from an EMBL/GenBank/DDBJ whole genome shotgun (WGS) entry which is preliminary data.</text>
</comment>
<name>A0A368Z4C9_9HYPH</name>
<dbReference type="EMBL" id="QPJM01000001">
    <property type="protein sequence ID" value="RCW87313.1"/>
    <property type="molecule type" value="Genomic_DNA"/>
</dbReference>
<feature type="compositionally biased region" description="Polar residues" evidence="1">
    <location>
        <begin position="89"/>
        <end position="106"/>
    </location>
</feature>
<evidence type="ECO:0000256" key="1">
    <source>
        <dbReference type="SAM" id="MobiDB-lite"/>
    </source>
</evidence>
<proteinExistence type="predicted"/>
<protein>
    <submittedName>
        <fullName evidence="2">Uncharacterized membrane protein YebE (DUF533 family)</fullName>
    </submittedName>
</protein>
<dbReference type="Pfam" id="PF04391">
    <property type="entry name" value="DUF533"/>
    <property type="match status" value="1"/>
</dbReference>
<evidence type="ECO:0000313" key="2">
    <source>
        <dbReference type="EMBL" id="RCW87313.1"/>
    </source>
</evidence>
<dbReference type="InterPro" id="IPR007486">
    <property type="entry name" value="YebE"/>
</dbReference>
<dbReference type="OrthoDB" id="5459344at2"/>